<keyword evidence="4" id="KW-1185">Reference proteome</keyword>
<dbReference type="InterPro" id="IPR025165">
    <property type="entry name" value="DUF4100"/>
</dbReference>
<accession>A0A9P6B6B8</accession>
<feature type="compositionally biased region" description="Basic residues" evidence="1">
    <location>
        <begin position="1216"/>
        <end position="1226"/>
    </location>
</feature>
<feature type="region of interest" description="Disordered" evidence="1">
    <location>
        <begin position="1494"/>
        <end position="1513"/>
    </location>
</feature>
<feature type="region of interest" description="Disordered" evidence="1">
    <location>
        <begin position="1205"/>
        <end position="1227"/>
    </location>
</feature>
<feature type="region of interest" description="Disordered" evidence="1">
    <location>
        <begin position="1371"/>
        <end position="1406"/>
    </location>
</feature>
<feature type="compositionally biased region" description="Basic and acidic residues" evidence="1">
    <location>
        <begin position="1555"/>
        <end position="1564"/>
    </location>
</feature>
<feature type="compositionally biased region" description="Pro residues" evidence="1">
    <location>
        <begin position="62"/>
        <end position="72"/>
    </location>
</feature>
<dbReference type="OrthoDB" id="5535068at2759"/>
<evidence type="ECO:0000256" key="1">
    <source>
        <dbReference type="SAM" id="MobiDB-lite"/>
    </source>
</evidence>
<sequence>MEAERPERKNVRFEPRIQLEAAERIHTTKAPTQGKPYIELPSRPRPTMAKASPAPSNNLPFAKPPASFPNPPAILRRPEESNTAPMGRKPLNNISNDDIEMVDGTTKATPRGYVPHAMPKYEFTTDLCHQLNVEGLTDEILNSPITLPLRKILGAAGEVSKNINQLTKTAKWESPDQAPANIHEARSVAANDEWGDSEYDSDDESENTLTEWLASSYSQSHPQAPKPAEVSEKEHIRAMIDTGSELNLMSRNLQEELRLPLDPAEAAWGIKEFDHIFFVKNGRIGSDYDLLLGQPWLKAAAAEIRYGEVGLPDSMSLRLYEQGNTQGGSLIVNLNVDQKREATALAHFIMQTNEGATPIEGSMPGQSSNEDNSGRKYLLLPPEEGSTREGASQDTRPTSLVCIISKSEDLAVTYNQSTKQLLETVYTCRGSCDPATIGKPDHLIDTSTTESSGDAPTLGESQGEVPPIIHEVLTLLNKECSKLRNVSTSKTERKLFSIPYSDDSWSVEGLQEIAEMSREPYPQKELDWNRALEALSKSTYTRTGTASPGAEDISMSKEDVEILPQITSLKPMQAITHTTEESSISASYLNEIQAALEGCGSPGWSAVQGGIVKTNIVTAGFPTKSRGTGTMPIKQSIGGDLGLWNSRDTVTSTGCRTENARDEQLPGHSTIRKPEELRYSAINEKLPDNELGGDHILEKLTSMIPELYLINAQGKADSGNHQGLDRIDAQSIIEAAGDIESHIQSKGTQAVVRTIEEHSGLQPYNASNTGELPNSSGRGDRGLSYSRATGTTESTNQAPIASMTDYQTKDTRYDTLGLPNNVLVTQAMIGEAYYRTSKPTGAQSYVQSEESNSLSPQEPEELRYSAINEKPPNNGIKGAHVPEKLASTILEPYLISTQLKADSGNHRDPNTLDKQGVIEVANKPSGVESCVEFEELGGSLPKRTRATIRTIEQEAEVPPHTNNFIQLSNFSSRKRGESSCSHATDATKSTDQTLVISATDYRAGDKKRITLRPPDNISSTQAVMGEACYYVGSESGERQLAVEVTSNVESCVESKELSESLLKRARATVRMIERRTEFQLDNLTKLPSSSSTRKKRESHCSHEVIRASPNLKRTLKVTGTTDCRVKAGRYVTLDSSNNVSSSHVTPWDPYHLDDGSEERWRVIEVANKLLGIESCVRSKEPSPKDDLELGTAVRKAEQWTKPQYYITNNPRDPTRLSHRSKERPKSRCNSIVGLSLRPNNRDLGSVLGTVSMTSYQVRTEEPTLEPSDKDSVTRKSQNRVSYCLNNETGEIETDSSKYESDHKNPTKMNRECATNGITGLNHLETSVKGVISDKGSSEEDIGTSEIEVEILLGPYPESLRDELMLKPPKPRLQVESSNSSVAKKESGPLPGDTQRHNTEVKPERSERRYLRRRVTASQKKSESNKVVPLRASNKCKMDGSEYTKLYTAYRPRYSSPTLRSNPVMKRRLYPHEQTVRGKSLYRRMSQKLKDIRTEAVHRSDNHSTNKEAKNTRIGETEQLAEAMTKAKVSDNQGSDDQKPQGYITITGEGSSCPEFRTKPKESSELPRNALETNCDAESPEPSYIGTATMVSLEDHRTELAPNSPYVIKDSPVKTRMSLAVKTNHGSYSSSTQDESRELKECFQRYGSQPSYSAEIRETRTEVLNNETNPYLLDMIMQKVGTPALYLSALWRQSVAAATSSLEANIAYALVSQRRGVEPSASDWELASHAASYIRLAAKGKYKPVAKKKLPVPVSIPGKVYERTNYKPVPIPICEPLPTHPPSLGEFRYSEQITKDCLETIIKNVPQDFLWPQELDLLAYIVGRNKKAIVAPHTMEATTDPDSKGFEGRNDINVKVTGSGRYSGTIQIVVPVKRLHGC</sequence>
<feature type="region of interest" description="Disordered" evidence="1">
    <location>
        <begin position="1257"/>
        <end position="1276"/>
    </location>
</feature>
<dbReference type="Proteomes" id="UP000886523">
    <property type="component" value="Unassembled WGS sequence"/>
</dbReference>
<feature type="compositionally biased region" description="Polar residues" evidence="1">
    <location>
        <begin position="445"/>
        <end position="454"/>
    </location>
</feature>
<evidence type="ECO:0000259" key="2">
    <source>
        <dbReference type="Pfam" id="PF13352"/>
    </source>
</evidence>
<feature type="domain" description="DUF4100" evidence="2">
    <location>
        <begin position="8"/>
        <end position="169"/>
    </location>
</feature>
<protein>
    <recommendedName>
        <fullName evidence="2">DUF4100 domain-containing protein</fullName>
    </recommendedName>
</protein>
<feature type="region of interest" description="Disordered" evidence="1">
    <location>
        <begin position="439"/>
        <end position="464"/>
    </location>
</feature>
<evidence type="ECO:0000313" key="3">
    <source>
        <dbReference type="EMBL" id="KAF9517740.1"/>
    </source>
</evidence>
<reference evidence="3" key="1">
    <citation type="journal article" date="2020" name="Nat. Commun.">
        <title>Large-scale genome sequencing of mycorrhizal fungi provides insights into the early evolution of symbiotic traits.</title>
        <authorList>
            <person name="Miyauchi S."/>
            <person name="Kiss E."/>
            <person name="Kuo A."/>
            <person name="Drula E."/>
            <person name="Kohler A."/>
            <person name="Sanchez-Garcia M."/>
            <person name="Morin E."/>
            <person name="Andreopoulos B."/>
            <person name="Barry K.W."/>
            <person name="Bonito G."/>
            <person name="Buee M."/>
            <person name="Carver A."/>
            <person name="Chen C."/>
            <person name="Cichocki N."/>
            <person name="Clum A."/>
            <person name="Culley D."/>
            <person name="Crous P.W."/>
            <person name="Fauchery L."/>
            <person name="Girlanda M."/>
            <person name="Hayes R.D."/>
            <person name="Keri Z."/>
            <person name="LaButti K."/>
            <person name="Lipzen A."/>
            <person name="Lombard V."/>
            <person name="Magnuson J."/>
            <person name="Maillard F."/>
            <person name="Murat C."/>
            <person name="Nolan M."/>
            <person name="Ohm R.A."/>
            <person name="Pangilinan J."/>
            <person name="Pereira M.F."/>
            <person name="Perotto S."/>
            <person name="Peter M."/>
            <person name="Pfister S."/>
            <person name="Riley R."/>
            <person name="Sitrit Y."/>
            <person name="Stielow J.B."/>
            <person name="Szollosi G."/>
            <person name="Zifcakova L."/>
            <person name="Stursova M."/>
            <person name="Spatafora J.W."/>
            <person name="Tedersoo L."/>
            <person name="Vaario L.M."/>
            <person name="Yamada A."/>
            <person name="Yan M."/>
            <person name="Wang P."/>
            <person name="Xu J."/>
            <person name="Bruns T."/>
            <person name="Baldrian P."/>
            <person name="Vilgalys R."/>
            <person name="Dunand C."/>
            <person name="Henrissat B."/>
            <person name="Grigoriev I.V."/>
            <person name="Hibbett D."/>
            <person name="Nagy L.G."/>
            <person name="Martin F.M."/>
        </authorList>
    </citation>
    <scope>NUCLEOTIDE SEQUENCE</scope>
    <source>
        <strain evidence="3">UP504</strain>
    </source>
</reference>
<feature type="region of interest" description="Disordered" evidence="1">
    <location>
        <begin position="759"/>
        <end position="794"/>
    </location>
</feature>
<comment type="caution">
    <text evidence="3">The sequence shown here is derived from an EMBL/GenBank/DDBJ whole genome shotgun (WGS) entry which is preliminary data.</text>
</comment>
<organism evidence="3 4">
    <name type="scientific">Hydnum rufescens UP504</name>
    <dbReference type="NCBI Taxonomy" id="1448309"/>
    <lineage>
        <taxon>Eukaryota</taxon>
        <taxon>Fungi</taxon>
        <taxon>Dikarya</taxon>
        <taxon>Basidiomycota</taxon>
        <taxon>Agaricomycotina</taxon>
        <taxon>Agaricomycetes</taxon>
        <taxon>Cantharellales</taxon>
        <taxon>Hydnaceae</taxon>
        <taxon>Hydnum</taxon>
    </lineage>
</organism>
<evidence type="ECO:0000313" key="4">
    <source>
        <dbReference type="Proteomes" id="UP000886523"/>
    </source>
</evidence>
<feature type="compositionally biased region" description="Polar residues" evidence="1">
    <location>
        <begin position="762"/>
        <end position="777"/>
    </location>
</feature>
<feature type="region of interest" description="Disordered" evidence="1">
    <location>
        <begin position="1523"/>
        <end position="1567"/>
    </location>
</feature>
<dbReference type="EMBL" id="MU128930">
    <property type="protein sequence ID" value="KAF9517740.1"/>
    <property type="molecule type" value="Genomic_DNA"/>
</dbReference>
<dbReference type="CDD" id="cd00303">
    <property type="entry name" value="retropepsin_like"/>
    <property type="match status" value="1"/>
</dbReference>
<feature type="region of interest" description="Disordered" evidence="1">
    <location>
        <begin position="22"/>
        <end position="98"/>
    </location>
</feature>
<feature type="compositionally biased region" description="Basic and acidic residues" evidence="1">
    <location>
        <begin position="1393"/>
        <end position="1406"/>
    </location>
</feature>
<proteinExistence type="predicted"/>
<gene>
    <name evidence="3" type="ORF">BS47DRAFT_1389700</name>
</gene>
<feature type="compositionally biased region" description="Basic and acidic residues" evidence="1">
    <location>
        <begin position="1258"/>
        <end position="1273"/>
    </location>
</feature>
<feature type="region of interest" description="Disordered" evidence="1">
    <location>
        <begin position="356"/>
        <end position="395"/>
    </location>
</feature>
<dbReference type="Pfam" id="PF13352">
    <property type="entry name" value="DUF4100"/>
    <property type="match status" value="1"/>
</dbReference>
<name>A0A9P6B6B8_9AGAM</name>